<sequence length="78" mass="8932">MSSCIPDLAIVEQINSILHRDIRIDEHDIHVSVHQGWVFLDGHVDFEADRDLVQSRIENVAGVCRITNNLTYPRHTSI</sequence>
<proteinExistence type="predicted"/>
<dbReference type="InterPro" id="IPR007055">
    <property type="entry name" value="BON_dom"/>
</dbReference>
<keyword evidence="3" id="KW-1185">Reference proteome</keyword>
<feature type="domain" description="BON" evidence="1">
    <location>
        <begin position="6"/>
        <end position="74"/>
    </location>
</feature>
<accession>A0A1G7M5A0</accession>
<dbReference type="Proteomes" id="UP000198748">
    <property type="component" value="Unassembled WGS sequence"/>
</dbReference>
<evidence type="ECO:0000313" key="2">
    <source>
        <dbReference type="EMBL" id="SDF56891.1"/>
    </source>
</evidence>
<name>A0A1G7M5A0_9BACT</name>
<dbReference type="OrthoDB" id="962893at2"/>
<dbReference type="Pfam" id="PF04972">
    <property type="entry name" value="BON"/>
    <property type="match status" value="1"/>
</dbReference>
<organism evidence="2 3">
    <name type="scientific">Dyadobacter soli</name>
    <dbReference type="NCBI Taxonomy" id="659014"/>
    <lineage>
        <taxon>Bacteria</taxon>
        <taxon>Pseudomonadati</taxon>
        <taxon>Bacteroidota</taxon>
        <taxon>Cytophagia</taxon>
        <taxon>Cytophagales</taxon>
        <taxon>Spirosomataceae</taxon>
        <taxon>Dyadobacter</taxon>
    </lineage>
</organism>
<dbReference type="Gene3D" id="3.30.1340.30">
    <property type="match status" value="1"/>
</dbReference>
<dbReference type="AlphaFoldDB" id="A0A1G7M5A0"/>
<dbReference type="PROSITE" id="PS50914">
    <property type="entry name" value="BON"/>
    <property type="match status" value="1"/>
</dbReference>
<dbReference type="RefSeq" id="WP_090153475.1">
    <property type="nucleotide sequence ID" value="NZ_FNAN01000011.1"/>
</dbReference>
<dbReference type="STRING" id="659014.SAMN04487996_111165"/>
<protein>
    <submittedName>
        <fullName evidence="2">BON domain-containing protein</fullName>
    </submittedName>
</protein>
<evidence type="ECO:0000259" key="1">
    <source>
        <dbReference type="PROSITE" id="PS50914"/>
    </source>
</evidence>
<evidence type="ECO:0000313" key="3">
    <source>
        <dbReference type="Proteomes" id="UP000198748"/>
    </source>
</evidence>
<reference evidence="3" key="1">
    <citation type="submission" date="2016-10" db="EMBL/GenBank/DDBJ databases">
        <authorList>
            <person name="Varghese N."/>
            <person name="Submissions S."/>
        </authorList>
    </citation>
    <scope>NUCLEOTIDE SEQUENCE [LARGE SCALE GENOMIC DNA]</scope>
    <source>
        <strain evidence="3">DSM 25329</strain>
    </source>
</reference>
<gene>
    <name evidence="2" type="ORF">SAMN04487996_111165</name>
</gene>
<dbReference type="EMBL" id="FNAN01000011">
    <property type="protein sequence ID" value="SDF56891.1"/>
    <property type="molecule type" value="Genomic_DNA"/>
</dbReference>